<dbReference type="SUPFAM" id="SSF49464">
    <property type="entry name" value="Carboxypeptidase regulatory domain-like"/>
    <property type="match status" value="1"/>
</dbReference>
<dbReference type="Pfam" id="PF13715">
    <property type="entry name" value="CarbopepD_reg_2"/>
    <property type="match status" value="1"/>
</dbReference>
<proteinExistence type="predicted"/>
<organism evidence="2 3">
    <name type="scientific">Mesonia mobilis</name>
    <dbReference type="NCBI Taxonomy" id="369791"/>
    <lineage>
        <taxon>Bacteria</taxon>
        <taxon>Pseudomonadati</taxon>
        <taxon>Bacteroidota</taxon>
        <taxon>Flavobacteriia</taxon>
        <taxon>Flavobacteriales</taxon>
        <taxon>Flavobacteriaceae</taxon>
        <taxon>Mesonia</taxon>
    </lineage>
</organism>
<reference evidence="3" key="1">
    <citation type="journal article" date="2019" name="Int. J. Syst. Evol. Microbiol.">
        <title>The Global Catalogue of Microorganisms (GCM) 10K type strain sequencing project: providing services to taxonomists for standard genome sequencing and annotation.</title>
        <authorList>
            <consortium name="The Broad Institute Genomics Platform"/>
            <consortium name="The Broad Institute Genome Sequencing Center for Infectious Disease"/>
            <person name="Wu L."/>
            <person name="Ma J."/>
        </authorList>
    </citation>
    <scope>NUCLEOTIDE SEQUENCE [LARGE SCALE GENOMIC DNA]</scope>
    <source>
        <strain evidence="3">KCTC 12708</strain>
    </source>
</reference>
<gene>
    <name evidence="2" type="ORF">GCM10008088_03350</name>
</gene>
<evidence type="ECO:0008006" key="4">
    <source>
        <dbReference type="Google" id="ProtNLM"/>
    </source>
</evidence>
<comment type="caution">
    <text evidence="2">The sequence shown here is derived from an EMBL/GenBank/DDBJ whole genome shotgun (WGS) entry which is preliminary data.</text>
</comment>
<feature type="chain" id="PRO_5045826753" description="CarboxypepD_reg-like domain-containing protein" evidence="1">
    <location>
        <begin position="30"/>
        <end position="178"/>
    </location>
</feature>
<keyword evidence="3" id="KW-1185">Reference proteome</keyword>
<evidence type="ECO:0000313" key="2">
    <source>
        <dbReference type="EMBL" id="GGZ45437.1"/>
    </source>
</evidence>
<feature type="signal peptide" evidence="1">
    <location>
        <begin position="1"/>
        <end position="29"/>
    </location>
</feature>
<protein>
    <recommendedName>
        <fullName evidence="4">CarboxypepD_reg-like domain-containing protein</fullName>
    </recommendedName>
</protein>
<dbReference type="Gene3D" id="2.60.40.1120">
    <property type="entry name" value="Carboxypeptidase-like, regulatory domain"/>
    <property type="match status" value="1"/>
</dbReference>
<dbReference type="GeneID" id="94367980"/>
<accession>A0ABQ3BHF4</accession>
<dbReference type="InterPro" id="IPR008969">
    <property type="entry name" value="CarboxyPept-like_regulatory"/>
</dbReference>
<evidence type="ECO:0000256" key="1">
    <source>
        <dbReference type="SAM" id="SignalP"/>
    </source>
</evidence>
<name>A0ABQ3BHF4_9FLAO</name>
<dbReference type="Proteomes" id="UP000615593">
    <property type="component" value="Unassembled WGS sequence"/>
</dbReference>
<sequence>MKFIQKLLAQLSYGLLLVTCDLFSFHLNAQNNNEIVSYIEYKGKVIDKKSEDGIASTHLKVKNSTLSTITNNEGEFTLKVPKENLDLVVSVYVLGYETKNIHLDYFNRDYTIIALEVTTEKLSEVELFSAVDAKKIVKQTLENKGDNYLNETVLLTGFTVKVFNNATSMFLYLKRLLT</sequence>
<keyword evidence="1" id="KW-0732">Signal</keyword>
<evidence type="ECO:0000313" key="3">
    <source>
        <dbReference type="Proteomes" id="UP000615593"/>
    </source>
</evidence>
<dbReference type="EMBL" id="BMWY01000001">
    <property type="protein sequence ID" value="GGZ45437.1"/>
    <property type="molecule type" value="Genomic_DNA"/>
</dbReference>
<dbReference type="RefSeq" id="WP_051191400.1">
    <property type="nucleotide sequence ID" value="NZ_BMWY01000001.1"/>
</dbReference>